<protein>
    <recommendedName>
        <fullName evidence="4">Chemotaxis methyl-accepting receptor HlyB-like 4HB MCP domain-containing protein</fullName>
    </recommendedName>
</protein>
<keyword evidence="1" id="KW-1133">Transmembrane helix</keyword>
<gene>
    <name evidence="2" type="ORF">VST7929_01173</name>
</gene>
<keyword evidence="1" id="KW-0812">Transmembrane</keyword>
<proteinExistence type="predicted"/>
<organism evidence="2 3">
    <name type="scientific">Vibrio stylophorae</name>
    <dbReference type="NCBI Taxonomy" id="659351"/>
    <lineage>
        <taxon>Bacteria</taxon>
        <taxon>Pseudomonadati</taxon>
        <taxon>Pseudomonadota</taxon>
        <taxon>Gammaproteobacteria</taxon>
        <taxon>Vibrionales</taxon>
        <taxon>Vibrionaceae</taxon>
        <taxon>Vibrio</taxon>
    </lineage>
</organism>
<accession>A0ABN8DX27</accession>
<evidence type="ECO:0008006" key="4">
    <source>
        <dbReference type="Google" id="ProtNLM"/>
    </source>
</evidence>
<evidence type="ECO:0000256" key="1">
    <source>
        <dbReference type="SAM" id="Phobius"/>
    </source>
</evidence>
<keyword evidence="3" id="KW-1185">Reference proteome</keyword>
<dbReference type="EMBL" id="CAKLDI010000001">
    <property type="protein sequence ID" value="CAH0533309.1"/>
    <property type="molecule type" value="Genomic_DNA"/>
</dbReference>
<evidence type="ECO:0000313" key="3">
    <source>
        <dbReference type="Proteomes" id="UP000838672"/>
    </source>
</evidence>
<reference evidence="2" key="1">
    <citation type="submission" date="2021-11" db="EMBL/GenBank/DDBJ databases">
        <authorList>
            <person name="Rodrigo-Torres L."/>
            <person name="Arahal R. D."/>
            <person name="Lucena T."/>
        </authorList>
    </citation>
    <scope>NUCLEOTIDE SEQUENCE</scope>
    <source>
        <strain evidence="2">CECT 7929</strain>
    </source>
</reference>
<comment type="caution">
    <text evidence="2">The sequence shown here is derived from an EMBL/GenBank/DDBJ whole genome shotgun (WGS) entry which is preliminary data.</text>
</comment>
<feature type="transmembrane region" description="Helical" evidence="1">
    <location>
        <begin position="20"/>
        <end position="44"/>
    </location>
</feature>
<sequence>MEKKPNILRRQLDKFDHRDLINSSFWVGQIFVLIATVVGVYLAAQAGLRQAVEFDNLMGDQNVYFLQKSMHSEVSDNLQMIRDYVVEVRKNQVINRKTLRPYFPRLVWENMRYSPYTLETPPKYLTAIQRFYGEMDLLIDKYESKTYGSRYAADQMIAAVERIEPVLDDMALTLKEKEKSLTEAGVDL</sequence>
<evidence type="ECO:0000313" key="2">
    <source>
        <dbReference type="EMBL" id="CAH0533309.1"/>
    </source>
</evidence>
<dbReference type="Proteomes" id="UP000838672">
    <property type="component" value="Unassembled WGS sequence"/>
</dbReference>
<name>A0ABN8DX27_9VIBR</name>
<dbReference type="RefSeq" id="WP_237465670.1">
    <property type="nucleotide sequence ID" value="NZ_CAKLDI010000001.1"/>
</dbReference>
<keyword evidence="1" id="KW-0472">Membrane</keyword>